<proteinExistence type="predicted"/>
<evidence type="ECO:0000259" key="1">
    <source>
        <dbReference type="Pfam" id="PF01323"/>
    </source>
</evidence>
<dbReference type="InterPro" id="IPR001853">
    <property type="entry name" value="DSBA-like_thioredoxin_dom"/>
</dbReference>
<dbReference type="Proteomes" id="UP000734343">
    <property type="component" value="Unassembled WGS sequence"/>
</dbReference>
<organism evidence="2 3">
    <name type="scientific">Rahnella bonaserana</name>
    <dbReference type="NCBI Taxonomy" id="2816248"/>
    <lineage>
        <taxon>Bacteria</taxon>
        <taxon>Pseudomonadati</taxon>
        <taxon>Pseudomonadota</taxon>
        <taxon>Gammaproteobacteria</taxon>
        <taxon>Enterobacterales</taxon>
        <taxon>Yersiniaceae</taxon>
        <taxon>Rahnella</taxon>
    </lineage>
</organism>
<reference evidence="2 3" key="1">
    <citation type="submission" date="2021-03" db="EMBL/GenBank/DDBJ databases">
        <title>Five novel Rahnella species.</title>
        <authorList>
            <person name="Brady C."/>
            <person name="Asselin J."/>
            <person name="Beer S."/>
            <person name="Bruberg M.B."/>
            <person name="Crampton B."/>
            <person name="Venter S."/>
            <person name="Arnold D."/>
            <person name="Denman S."/>
        </authorList>
    </citation>
    <scope>NUCLEOTIDE SEQUENCE [LARGE SCALE GENOMIC DNA]</scope>
    <source>
        <strain evidence="2 3">H11b</strain>
    </source>
</reference>
<evidence type="ECO:0000313" key="3">
    <source>
        <dbReference type="Proteomes" id="UP000734343"/>
    </source>
</evidence>
<comment type="caution">
    <text evidence="2">The sequence shown here is derived from an EMBL/GenBank/DDBJ whole genome shotgun (WGS) entry which is preliminary data.</text>
</comment>
<accession>A0ABS6LQI4</accession>
<feature type="domain" description="DSBA-like thioredoxin" evidence="1">
    <location>
        <begin position="8"/>
        <end position="192"/>
    </location>
</feature>
<evidence type="ECO:0000313" key="2">
    <source>
        <dbReference type="EMBL" id="MBU9854377.1"/>
    </source>
</evidence>
<dbReference type="CDD" id="cd03025">
    <property type="entry name" value="DsbA_FrnE_like"/>
    <property type="match status" value="1"/>
</dbReference>
<sequence length="212" mass="23475">MNMILNYLFDPLCGWCYGASPVLTELNDIPGIKLEFMPTGLFSDAGARPMNNEFAAFAWENDQRISNITGQPFSEIYREKVLHGQQKKFDSGSATLAITAVSLSNPSREIEALKAIQHARYVEGLDVTSLSVLAGVLSSQGLENAAKKVLDPAADLLEANHTRTERAKRLMREFGARGVPTFIAESGSKRWMLNSSILFSNPHEWIRQLVDS</sequence>
<dbReference type="EMBL" id="JAFMOW010000051">
    <property type="protein sequence ID" value="MBU9854377.1"/>
    <property type="molecule type" value="Genomic_DNA"/>
</dbReference>
<name>A0ABS6LQI4_9GAMM</name>
<keyword evidence="3" id="KW-1185">Reference proteome</keyword>
<protein>
    <submittedName>
        <fullName evidence="2">DsbA family protein</fullName>
    </submittedName>
</protein>
<dbReference type="Pfam" id="PF01323">
    <property type="entry name" value="DSBA"/>
    <property type="match status" value="1"/>
</dbReference>
<gene>
    <name evidence="2" type="ORF">J1778_03630</name>
</gene>